<name>A0A9Q3BM52_9BASI</name>
<evidence type="ECO:0000313" key="1">
    <source>
        <dbReference type="EMBL" id="MBW0467417.1"/>
    </source>
</evidence>
<comment type="caution">
    <text evidence="1">The sequence shown here is derived from an EMBL/GenBank/DDBJ whole genome shotgun (WGS) entry which is preliminary data.</text>
</comment>
<dbReference type="EMBL" id="AVOT02001576">
    <property type="protein sequence ID" value="MBW0467417.1"/>
    <property type="molecule type" value="Genomic_DNA"/>
</dbReference>
<gene>
    <name evidence="1" type="ORF">O181_007132</name>
</gene>
<reference evidence="1" key="1">
    <citation type="submission" date="2021-03" db="EMBL/GenBank/DDBJ databases">
        <title>Draft genome sequence of rust myrtle Austropuccinia psidii MF-1, a brazilian biotype.</title>
        <authorList>
            <person name="Quecine M.C."/>
            <person name="Pachon D.M.R."/>
            <person name="Bonatelli M.L."/>
            <person name="Correr F.H."/>
            <person name="Franceschini L.M."/>
            <person name="Leite T.F."/>
            <person name="Margarido G.R.A."/>
            <person name="Almeida C.A."/>
            <person name="Ferrarezi J.A."/>
            <person name="Labate C.A."/>
        </authorList>
    </citation>
    <scope>NUCLEOTIDE SEQUENCE</scope>
    <source>
        <strain evidence="1">MF-1</strain>
    </source>
</reference>
<organism evidence="1 2">
    <name type="scientific">Austropuccinia psidii MF-1</name>
    <dbReference type="NCBI Taxonomy" id="1389203"/>
    <lineage>
        <taxon>Eukaryota</taxon>
        <taxon>Fungi</taxon>
        <taxon>Dikarya</taxon>
        <taxon>Basidiomycota</taxon>
        <taxon>Pucciniomycotina</taxon>
        <taxon>Pucciniomycetes</taxon>
        <taxon>Pucciniales</taxon>
        <taxon>Sphaerophragmiaceae</taxon>
        <taxon>Austropuccinia</taxon>
    </lineage>
</organism>
<evidence type="ECO:0000313" key="2">
    <source>
        <dbReference type="Proteomes" id="UP000765509"/>
    </source>
</evidence>
<dbReference type="Proteomes" id="UP000765509">
    <property type="component" value="Unassembled WGS sequence"/>
</dbReference>
<sequence>MNYVVVIDNLTEKFEEKTSTHPKLLVHHVARSDDERMNLEDYIQSEIRLITEKMDKMNEDNLNMPKLSTLFSHIRSPVTPKEEIRNPFITDLGHQDHKQVLTKDAPQLKEWPTFTG</sequence>
<proteinExistence type="predicted"/>
<protein>
    <submittedName>
        <fullName evidence="1">Uncharacterized protein</fullName>
    </submittedName>
</protein>
<accession>A0A9Q3BM52</accession>
<dbReference type="AlphaFoldDB" id="A0A9Q3BM52"/>
<keyword evidence="2" id="KW-1185">Reference proteome</keyword>